<reference evidence="17 18" key="1">
    <citation type="journal article" date="2012" name="BMC Genomics">
        <title>Comparative genomic analysis of human infective Trypanosoma cruzi lineages with the bat-restricted subspecies T. cruzi marinkellei.</title>
        <authorList>
            <person name="Franzen O."/>
            <person name="Talavera-Lopez C."/>
            <person name="Ochaya S."/>
            <person name="Butler C.E."/>
            <person name="Messenger L.A."/>
            <person name="Lewis M.D."/>
            <person name="Llewellyn M.S."/>
            <person name="Marinkelle C.J."/>
            <person name="Tyler K.M."/>
            <person name="Miles M.A."/>
            <person name="Andersson B."/>
        </authorList>
    </citation>
    <scope>NUCLEOTIDE SEQUENCE [LARGE SCALE GENOMIC DNA]</scope>
    <source>
        <strain evidence="17 18">B7</strain>
    </source>
</reference>
<keyword evidence="9" id="KW-0274">FAD</keyword>
<comment type="cofactor">
    <cofactor evidence="1">
        <name>FAD</name>
        <dbReference type="ChEBI" id="CHEBI:57692"/>
    </cofactor>
</comment>
<name>K2MUU3_TRYCR</name>
<evidence type="ECO:0000256" key="3">
    <source>
        <dbReference type="ARBA" id="ARBA00008277"/>
    </source>
</evidence>
<dbReference type="AlphaFoldDB" id="K2MUU3"/>
<dbReference type="GO" id="GO:0016972">
    <property type="term" value="F:thiol oxidase activity"/>
    <property type="evidence" value="ECO:0007669"/>
    <property type="project" value="InterPro"/>
</dbReference>
<evidence type="ECO:0000256" key="10">
    <source>
        <dbReference type="ARBA" id="ARBA00022982"/>
    </source>
</evidence>
<evidence type="ECO:0000256" key="13">
    <source>
        <dbReference type="ARBA" id="ARBA00023157"/>
    </source>
</evidence>
<evidence type="ECO:0000256" key="2">
    <source>
        <dbReference type="ARBA" id="ARBA00004367"/>
    </source>
</evidence>
<feature type="transmembrane region" description="Helical" evidence="16">
    <location>
        <begin position="53"/>
        <end position="72"/>
    </location>
</feature>
<evidence type="ECO:0000256" key="15">
    <source>
        <dbReference type="ARBA" id="ARBA00023284"/>
    </source>
</evidence>
<dbReference type="GO" id="GO:0034975">
    <property type="term" value="P:protein folding in endoplasmic reticulum"/>
    <property type="evidence" value="ECO:0007669"/>
    <property type="project" value="InterPro"/>
</dbReference>
<evidence type="ECO:0000313" key="17">
    <source>
        <dbReference type="EMBL" id="EKF30865.1"/>
    </source>
</evidence>
<evidence type="ECO:0000313" key="18">
    <source>
        <dbReference type="Proteomes" id="UP000007350"/>
    </source>
</evidence>
<comment type="subunit">
    <text evidence="4">May function both as a monomer and a homodimer.</text>
</comment>
<dbReference type="InterPro" id="IPR007266">
    <property type="entry name" value="Ero1"/>
</dbReference>
<dbReference type="GO" id="GO:0071949">
    <property type="term" value="F:FAD binding"/>
    <property type="evidence" value="ECO:0007669"/>
    <property type="project" value="InterPro"/>
</dbReference>
<accession>K2MUU3</accession>
<keyword evidence="18" id="KW-1185">Reference proteome</keyword>
<dbReference type="PANTHER" id="PTHR12613">
    <property type="entry name" value="ERO1-RELATED"/>
    <property type="match status" value="1"/>
</dbReference>
<keyword evidence="11" id="KW-0560">Oxidoreductase</keyword>
<organism evidence="17 18">
    <name type="scientific">Trypanosoma cruzi marinkellei</name>
    <dbReference type="NCBI Taxonomy" id="85056"/>
    <lineage>
        <taxon>Eukaryota</taxon>
        <taxon>Discoba</taxon>
        <taxon>Euglenozoa</taxon>
        <taxon>Kinetoplastea</taxon>
        <taxon>Metakinetoplastina</taxon>
        <taxon>Trypanosomatida</taxon>
        <taxon>Trypanosomatidae</taxon>
        <taxon>Trypanosoma</taxon>
        <taxon>Schizotrypanum</taxon>
    </lineage>
</organism>
<dbReference type="Proteomes" id="UP000007350">
    <property type="component" value="Unassembled WGS sequence"/>
</dbReference>
<comment type="similarity">
    <text evidence="3">Belongs to the EROs family.</text>
</comment>
<evidence type="ECO:0000256" key="5">
    <source>
        <dbReference type="ARBA" id="ARBA00022448"/>
    </source>
</evidence>
<evidence type="ECO:0000256" key="8">
    <source>
        <dbReference type="ARBA" id="ARBA00022824"/>
    </source>
</evidence>
<evidence type="ECO:0000256" key="11">
    <source>
        <dbReference type="ARBA" id="ARBA00023002"/>
    </source>
</evidence>
<dbReference type="Pfam" id="PF04137">
    <property type="entry name" value="ERO1"/>
    <property type="match status" value="1"/>
</dbReference>
<evidence type="ECO:0000256" key="9">
    <source>
        <dbReference type="ARBA" id="ARBA00022827"/>
    </source>
</evidence>
<evidence type="ECO:0000256" key="1">
    <source>
        <dbReference type="ARBA" id="ARBA00001974"/>
    </source>
</evidence>
<proteinExistence type="inferred from homology"/>
<comment type="caution">
    <text evidence="17">The sequence shown here is derived from an EMBL/GenBank/DDBJ whole genome shotgun (WGS) entry which is preliminary data.</text>
</comment>
<dbReference type="GO" id="GO:0005789">
    <property type="term" value="C:endoplasmic reticulum membrane"/>
    <property type="evidence" value="ECO:0007669"/>
    <property type="project" value="UniProtKB-SubCell"/>
</dbReference>
<keyword evidence="5" id="KW-0813">Transport</keyword>
<keyword evidence="10" id="KW-0249">Electron transport</keyword>
<comment type="subcellular location">
    <subcellularLocation>
        <location evidence="2">Endoplasmic reticulum membrane</location>
        <topology evidence="2">Peripheral membrane protein</topology>
        <orientation evidence="2">Lumenal side</orientation>
    </subcellularLocation>
</comment>
<protein>
    <submittedName>
        <fullName evidence="17">Endoplasmic reticulum oxidoreductin, putative</fullName>
    </submittedName>
</protein>
<evidence type="ECO:0000256" key="4">
    <source>
        <dbReference type="ARBA" id="ARBA00011802"/>
    </source>
</evidence>
<keyword evidence="13" id="KW-1015">Disulfide bond</keyword>
<dbReference type="InterPro" id="IPR037192">
    <property type="entry name" value="ERO1-like_sf"/>
</dbReference>
<dbReference type="EMBL" id="AHKC01011363">
    <property type="protein sequence ID" value="EKF30865.1"/>
    <property type="molecule type" value="Genomic_DNA"/>
</dbReference>
<dbReference type="GO" id="GO:0015035">
    <property type="term" value="F:protein-disulfide reductase activity"/>
    <property type="evidence" value="ECO:0007669"/>
    <property type="project" value="InterPro"/>
</dbReference>
<dbReference type="SUPFAM" id="SSF110019">
    <property type="entry name" value="ERO1-like"/>
    <property type="match status" value="1"/>
</dbReference>
<keyword evidence="15" id="KW-0676">Redox-active center</keyword>
<keyword evidence="6" id="KW-0285">Flavoprotein</keyword>
<keyword evidence="12 16" id="KW-0472">Membrane</keyword>
<evidence type="ECO:0000256" key="12">
    <source>
        <dbReference type="ARBA" id="ARBA00023136"/>
    </source>
</evidence>
<dbReference type="OrthoDB" id="269384at2759"/>
<evidence type="ECO:0000256" key="7">
    <source>
        <dbReference type="ARBA" id="ARBA00022729"/>
    </source>
</evidence>
<evidence type="ECO:0000256" key="6">
    <source>
        <dbReference type="ARBA" id="ARBA00022630"/>
    </source>
</evidence>
<keyword evidence="16" id="KW-0812">Transmembrane</keyword>
<keyword evidence="14" id="KW-0325">Glycoprotein</keyword>
<sequence>MDYFGIRLAAEKIILSLLLILLLLSLVLQVDIAKKLVSYFFFLSSEVMRVSTSLFLPVLLGALCYVLLPGVMEMAERARNGSFVYNSTLKLADPDNHDDHDLEESFCCCSLDDISKGTKDIAQLLNNITSRPFFRFFKVNLEKPCPYWAVQLLCTSDENNCQVCSCDANDVPEALKYSHDMSDPSVIDSRVFYGKPDPLNVDKWGVWRDADSTATYVDLYQNPEGNTGYSGPMASRVWQAIYKENCMTEVVDESGPKAERQCREEKVFKSLISGLHTSITMHVAAFFRKDKDGTSPIKEFGVLRNPSVSYFPNCGMYRRIVNNTEFINNLYILYQFVLRALTKTRFDFISDLNAFNSGADGTPTSEDTLLHKELRELFNTHLLCSTTFNEAKFLESAKAKQLIPQMKRMTYNITTLMDCVTCEKCRVWGKLQTMGIATALRIVMIPEESILGLSRGEKVSLINLARQLAISVENVHVLKDVCRRMEAAQK</sequence>
<evidence type="ECO:0000256" key="14">
    <source>
        <dbReference type="ARBA" id="ARBA00023180"/>
    </source>
</evidence>
<keyword evidence="8" id="KW-0256">Endoplasmic reticulum</keyword>
<keyword evidence="7" id="KW-0732">Signal</keyword>
<dbReference type="PANTHER" id="PTHR12613:SF0">
    <property type="entry name" value="ERO1-LIKE PROTEIN"/>
    <property type="match status" value="1"/>
</dbReference>
<gene>
    <name evidence="17" type="ORF">MOQ_005310</name>
</gene>
<evidence type="ECO:0000256" key="16">
    <source>
        <dbReference type="SAM" id="Phobius"/>
    </source>
</evidence>
<keyword evidence="16" id="KW-1133">Transmembrane helix</keyword>